<keyword evidence="1" id="KW-0808">Transferase</keyword>
<evidence type="ECO:0000313" key="7">
    <source>
        <dbReference type="WBParaSite" id="MBELARI_LOCUS18522"/>
    </source>
</evidence>
<dbReference type="GO" id="GO:0005783">
    <property type="term" value="C:endoplasmic reticulum"/>
    <property type="evidence" value="ECO:0007669"/>
    <property type="project" value="TreeGrafter"/>
</dbReference>
<feature type="repeat" description="TPR" evidence="5">
    <location>
        <begin position="11"/>
        <end position="44"/>
    </location>
</feature>
<evidence type="ECO:0000256" key="4">
    <source>
        <dbReference type="ARBA" id="ARBA00022842"/>
    </source>
</evidence>
<dbReference type="PROSITE" id="PS50005">
    <property type="entry name" value="TPR"/>
    <property type="match status" value="1"/>
</dbReference>
<keyword evidence="2" id="KW-0479">Metal-binding</keyword>
<keyword evidence="6" id="KW-1185">Reference proteome</keyword>
<proteinExistence type="predicted"/>
<organism evidence="6 7">
    <name type="scientific">Mesorhabditis belari</name>
    <dbReference type="NCBI Taxonomy" id="2138241"/>
    <lineage>
        <taxon>Eukaryota</taxon>
        <taxon>Metazoa</taxon>
        <taxon>Ecdysozoa</taxon>
        <taxon>Nematoda</taxon>
        <taxon>Chromadorea</taxon>
        <taxon>Rhabditida</taxon>
        <taxon>Rhabditina</taxon>
        <taxon>Rhabditomorpha</taxon>
        <taxon>Rhabditoidea</taxon>
        <taxon>Rhabditidae</taxon>
        <taxon>Mesorhabditinae</taxon>
        <taxon>Mesorhabditis</taxon>
    </lineage>
</organism>
<dbReference type="AlphaFoldDB" id="A0AAF3EWF8"/>
<dbReference type="Pfam" id="PF13428">
    <property type="entry name" value="TPR_14"/>
    <property type="match status" value="1"/>
</dbReference>
<evidence type="ECO:0000256" key="3">
    <source>
        <dbReference type="ARBA" id="ARBA00022777"/>
    </source>
</evidence>
<dbReference type="InterPro" id="IPR007666">
    <property type="entry name" value="ADP_PFK/GK"/>
</dbReference>
<dbReference type="SMART" id="SM00028">
    <property type="entry name" value="TPR"/>
    <property type="match status" value="2"/>
</dbReference>
<dbReference type="InterPro" id="IPR011990">
    <property type="entry name" value="TPR-like_helical_dom_sf"/>
</dbReference>
<accession>A0AAF3EWF8</accession>
<dbReference type="GO" id="GO:0006006">
    <property type="term" value="P:glucose metabolic process"/>
    <property type="evidence" value="ECO:0007669"/>
    <property type="project" value="TreeGrafter"/>
</dbReference>
<evidence type="ECO:0000256" key="2">
    <source>
        <dbReference type="ARBA" id="ARBA00022723"/>
    </source>
</evidence>
<dbReference type="InterPro" id="IPR019734">
    <property type="entry name" value="TPR_rpt"/>
</dbReference>
<dbReference type="GO" id="GO:0043843">
    <property type="term" value="F:ADP-specific glucokinase activity"/>
    <property type="evidence" value="ECO:0007669"/>
    <property type="project" value="TreeGrafter"/>
</dbReference>
<evidence type="ECO:0000256" key="1">
    <source>
        <dbReference type="ARBA" id="ARBA00022679"/>
    </source>
</evidence>
<dbReference type="PANTHER" id="PTHR21208:SF0">
    <property type="entry name" value="ADP-DEPENDENT GLUCOKINASE"/>
    <property type="match status" value="1"/>
</dbReference>
<dbReference type="PANTHER" id="PTHR21208">
    <property type="entry name" value="ADP-DEPENDENT GLUCOKINASE"/>
    <property type="match status" value="1"/>
</dbReference>
<dbReference type="GO" id="GO:0046872">
    <property type="term" value="F:metal ion binding"/>
    <property type="evidence" value="ECO:0007669"/>
    <property type="project" value="UniProtKB-KW"/>
</dbReference>
<dbReference type="Gene3D" id="1.25.40.10">
    <property type="entry name" value="Tetratricopeptide repeat domain"/>
    <property type="match status" value="1"/>
</dbReference>
<keyword evidence="3" id="KW-0418">Kinase</keyword>
<reference evidence="7" key="1">
    <citation type="submission" date="2024-02" db="UniProtKB">
        <authorList>
            <consortium name="WormBaseParasite"/>
        </authorList>
    </citation>
    <scope>IDENTIFICATION</scope>
</reference>
<evidence type="ECO:0000256" key="5">
    <source>
        <dbReference type="PROSITE-ProRule" id="PRU00339"/>
    </source>
</evidence>
<sequence length="124" mass="13945">MILWLSTCGDPRLWNRLGATLANGDRTAEAVSAYREALSRYPAYVRARFNLGISCMHLASHREAVEHFVMALELQKGEKQTSSIWNTMRSAILRLPLGMGDDILRAADTRDVLQVRQALERVSS</sequence>
<name>A0AAF3EWF8_9BILA</name>
<dbReference type="WBParaSite" id="MBELARI_LOCUS18522">
    <property type="protein sequence ID" value="MBELARI_LOCUS18522"/>
    <property type="gene ID" value="MBELARI_LOCUS18522"/>
</dbReference>
<evidence type="ECO:0000313" key="6">
    <source>
        <dbReference type="Proteomes" id="UP000887575"/>
    </source>
</evidence>
<dbReference type="SUPFAM" id="SSF48452">
    <property type="entry name" value="TPR-like"/>
    <property type="match status" value="1"/>
</dbReference>
<keyword evidence="5" id="KW-0802">TPR repeat</keyword>
<dbReference type="Proteomes" id="UP000887575">
    <property type="component" value="Unassembled WGS sequence"/>
</dbReference>
<keyword evidence="4" id="KW-0460">Magnesium</keyword>
<protein>
    <submittedName>
        <fullName evidence="7">Tetratricopeptide repeat protein</fullName>
    </submittedName>
</protein>